<sequence length="1932" mass="223899">MSVHYKFKSTLDYDTVSFDGLHISVADLKKAIFHQKRIGKNTDFDLQITNAQTKEGKYLTFLLRVLAFFFCNYLDYVSTTQLITYISIDYTDDNALIAKNTSLIVARVPLTVQQKRSWDRNETPPFNNLKDETNLGRAVDLTRLDGSEEDKIRAMMTQSTQDYDPSNYMKIRGANQTGDVPANYRCYKCHQPGHWIKNCPLGTNQEPIEIKKSTGIPRSFMVPVEGPLVPGAMMTPTGHYAVPAIDHQAYKEGKKERPPFSQDPEPVVEKPEIPEDLLCNICKDLLTDAVMIPCCGNSFCDECIRTFLLESEEHECPDCNEKDVSPETLIPNRFLRNAVMNFKNETGYAKRQTYRPPVQTAGQPSAVPTEQPKVEVQQLASQVSPQATQSSSVPNAPSQEPAEPPQPINLESTSQHIPATSSSSQSQTPSTLPEPTSESHLQSDSVTKLTTDEETEVPPPPGTEPLLPIPTIVSSPEREQERNQEPPCREKKERDNDYAGERQSRERRRSFSRDSHRERSGERGRRIENLRPLSRRRSLSPRHSQHSDYPSSSGVPPHLMNPPPSKGYQSHLGDDGHYPPAMHYDSSIRRPNEDRPGTPTVDEPHLHVPPSGNQPPLLPFPPGEERIPPPNYNQPPPNVPPHNPPLLPDPYMSHRIPIYPHQQGSHYGPPRYDRPPYQQQGYRPSQPPRNYNGPPRGPIRGLHHMGYRSLQPPPPGLGRNIHNGNPPSIIDDPLEAFERMLREKDERDRRLGKHRRRSRTRSRSRSYSRSRSRSFGRRSPFTRISRSRSPPKRRSSRSPLPLRPRSRTPKRRSNNRSRSGSFSISRFQRERDRERERPRSREPRDGYNTYYSDSPAHDYQFRDRERDLPPRERPLPRYPIRNQSSQHNIPPLMPHLVTGGHPPPPLMSLGPPPTDRKDYYDSYNRYSGPPPPPPQRFSSPLRDPPPHKRFDDVAPPGTEGYYDLSPPGVEHSDRILRDDRERQRSLREQEDREHSSKDRDNEERDRLPLRDDRGRDREDRIRERDERDRRIATRDREDRERPGLPRDHEDRIREKDDRDRREKEKERDDRHIRDRRDDDRHVEKKDYDKDRYRDDRDRHSRDDKGRPREKERRERDYEPEKDRDRHERYERRSVERKKGSRKSLTPYSQKSRSDAKDLSPERAKKKEKDHEEKAEEKKKEKKIKEKKKKKDSEEKEKKKKKKKEKKSSQKDAAPKDDSMKAVESEDALIEIKTADDTSSSPLKTESMKTCNEEDNVENRIECIHSETSIVPSIKEEFEDKSLAMNPEPPEFHGSSPGRIDHAEFGTNPPNPNFKPIPELKSEMKSTAIDSLYSGLDDTEINTVITEKYSLMSSTEHENDVKEEAPAEKSPKKDEFLAPIPELSKWERDDTIEKPEDDENDDAQSSPVEKTQSDEPKSTKMVTSEVLKRAENAIFQKAINAIRPIEIKKISESRKILYQNPEPKVLEVVDPAVTGGGNREPRKVVNVTINVGRNERNVEITEPVKKAKLDRTKFKPVPETYSPTRLSAKERLGEKIEDCKERKISPIKSFLERRDSKSENQSRSRSPRREKRLSSPILERRVEPSSLGLTSGERKVFLEDRKRDKDRGSDRSKDRSDFRGSDRHELRSEREGRMDCRTDFRSSRSDMKDKDREKERDRERRGRTPPASTNVFKSRTTEMSKMNLLKSKDDEEERKRDKKGTREEKKRKKEHRSRSKSKEHKKRKEKKHKKDKEKNQEKKQKHKDSGAVVATLKEKSDGNETKITGYETTEQPLTESLKKQRKNPRLVSDRKRSMLDEASFEPDYSASESETDGDDKTLLPTKKLKLDEPELDKEMEIKSLKKRSKSSSSEDTSSSSDSTSSDSDSSDESHRKKRKKHKKHKKKKSTKKDSSSDSDTYSDSSDSSSDEERHKKKSKKSKNRSKQSKKKKKSKHK</sequence>
<dbReference type="Proteomes" id="UP000008237">
    <property type="component" value="Unassembled WGS sequence"/>
</dbReference>
<feature type="compositionally biased region" description="Low complexity" evidence="7">
    <location>
        <begin position="412"/>
        <end position="439"/>
    </location>
</feature>
<dbReference type="InterPro" id="IPR014891">
    <property type="entry name" value="DWNN_domain"/>
</dbReference>
<dbReference type="InterPro" id="IPR001841">
    <property type="entry name" value="Znf_RING"/>
</dbReference>
<keyword evidence="13" id="KW-1185">Reference proteome</keyword>
<feature type="compositionally biased region" description="Basic and acidic residues" evidence="7">
    <location>
        <begin position="586"/>
        <end position="606"/>
    </location>
</feature>
<feature type="compositionally biased region" description="Low complexity" evidence="7">
    <location>
        <begin position="1892"/>
        <end position="1902"/>
    </location>
</feature>
<comment type="subcellular location">
    <subcellularLocation>
        <location evidence="1">Nucleus</location>
    </subcellularLocation>
</comment>
<feature type="compositionally biased region" description="Basic residues" evidence="7">
    <location>
        <begin position="804"/>
        <end position="815"/>
    </location>
</feature>
<feature type="region of interest" description="Disordered" evidence="7">
    <location>
        <begin position="347"/>
        <end position="1252"/>
    </location>
</feature>
<feature type="compositionally biased region" description="Basic and acidic residues" evidence="7">
    <location>
        <begin position="1383"/>
        <end position="1393"/>
    </location>
</feature>
<feature type="compositionally biased region" description="Polar residues" evidence="7">
    <location>
        <begin position="1236"/>
        <end position="1249"/>
    </location>
</feature>
<dbReference type="InterPro" id="IPR003613">
    <property type="entry name" value="Ubox_domain"/>
</dbReference>
<dbReference type="PROSITE" id="PS50089">
    <property type="entry name" value="ZF_RING_2"/>
    <property type="match status" value="1"/>
</dbReference>
<keyword evidence="5" id="KW-0539">Nucleus</keyword>
<dbReference type="InterPro" id="IPR033489">
    <property type="entry name" value="RBBP6"/>
</dbReference>
<dbReference type="Pfam" id="PF13923">
    <property type="entry name" value="zf-C3HC4_2"/>
    <property type="match status" value="1"/>
</dbReference>
<dbReference type="PROSITE" id="PS51698">
    <property type="entry name" value="U_BOX"/>
    <property type="match status" value="1"/>
</dbReference>
<evidence type="ECO:0000259" key="8">
    <source>
        <dbReference type="PROSITE" id="PS50089"/>
    </source>
</evidence>
<dbReference type="GO" id="GO:0061630">
    <property type="term" value="F:ubiquitin protein ligase activity"/>
    <property type="evidence" value="ECO:0007669"/>
    <property type="project" value="InterPro"/>
</dbReference>
<feature type="compositionally biased region" description="Basic residues" evidence="7">
    <location>
        <begin position="1179"/>
        <end position="1189"/>
    </location>
</feature>
<feature type="region of interest" description="Disordered" evidence="7">
    <location>
        <begin position="1509"/>
        <end position="1932"/>
    </location>
</feature>
<feature type="domain" description="DWNN" evidence="10">
    <location>
        <begin position="3"/>
        <end position="109"/>
    </location>
</feature>
<feature type="compositionally biased region" description="Basic residues" evidence="7">
    <location>
        <begin position="1909"/>
        <end position="1932"/>
    </location>
</feature>
<feature type="region of interest" description="Disordered" evidence="7">
    <location>
        <begin position="1283"/>
        <end position="1317"/>
    </location>
</feature>
<dbReference type="GO" id="GO:0008270">
    <property type="term" value="F:zinc ion binding"/>
    <property type="evidence" value="ECO:0007669"/>
    <property type="project" value="UniProtKB-KW"/>
</dbReference>
<feature type="compositionally biased region" description="Low complexity" evidence="7">
    <location>
        <begin position="1845"/>
        <end position="1862"/>
    </location>
</feature>
<keyword evidence="2" id="KW-0479">Metal-binding</keyword>
<evidence type="ECO:0000313" key="12">
    <source>
        <dbReference type="EMBL" id="EFN87378.1"/>
    </source>
</evidence>
<dbReference type="Gene3D" id="3.10.20.90">
    <property type="entry name" value="Phosphatidylinositol 3-kinase Catalytic Subunit, Chain A, domain 1"/>
    <property type="match status" value="1"/>
</dbReference>
<dbReference type="GO" id="GO:0006511">
    <property type="term" value="P:ubiquitin-dependent protein catabolic process"/>
    <property type="evidence" value="ECO:0007669"/>
    <property type="project" value="TreeGrafter"/>
</dbReference>
<feature type="region of interest" description="Disordered" evidence="7">
    <location>
        <begin position="1350"/>
        <end position="1423"/>
    </location>
</feature>
<feature type="compositionally biased region" description="Basic and acidic residues" evidence="7">
    <location>
        <begin position="827"/>
        <end position="845"/>
    </location>
</feature>
<dbReference type="SMART" id="SM00184">
    <property type="entry name" value="RING"/>
    <property type="match status" value="1"/>
</dbReference>
<feature type="compositionally biased region" description="Low complexity" evidence="7">
    <location>
        <begin position="667"/>
        <end position="700"/>
    </location>
</feature>
<dbReference type="CDD" id="cd16620">
    <property type="entry name" value="vRING-HC-C4C4_RBBP6"/>
    <property type="match status" value="1"/>
</dbReference>
<dbReference type="PANTHER" id="PTHR15439:SF0">
    <property type="entry name" value="CELL DIVISION CYCLE AND APOPTOSIS REGULATOR PROTEIN 1-RELATED"/>
    <property type="match status" value="1"/>
</dbReference>
<dbReference type="InterPro" id="IPR001878">
    <property type="entry name" value="Znf_CCHC"/>
</dbReference>
<dbReference type="EMBL" id="GL446696">
    <property type="protein sequence ID" value="EFN87378.1"/>
    <property type="molecule type" value="Genomic_DNA"/>
</dbReference>
<name>E2BAC3_HARSA</name>
<organism evidence="13">
    <name type="scientific">Harpegnathos saltator</name>
    <name type="common">Jerdon's jumping ant</name>
    <dbReference type="NCBI Taxonomy" id="610380"/>
    <lineage>
        <taxon>Eukaryota</taxon>
        <taxon>Metazoa</taxon>
        <taxon>Ecdysozoa</taxon>
        <taxon>Arthropoda</taxon>
        <taxon>Hexapoda</taxon>
        <taxon>Insecta</taxon>
        <taxon>Pterygota</taxon>
        <taxon>Neoptera</taxon>
        <taxon>Endopterygota</taxon>
        <taxon>Hymenoptera</taxon>
        <taxon>Apocrita</taxon>
        <taxon>Aculeata</taxon>
        <taxon>Formicoidea</taxon>
        <taxon>Formicidae</taxon>
        <taxon>Ponerinae</taxon>
        <taxon>Ponerini</taxon>
        <taxon>Harpegnathos</taxon>
    </lineage>
</organism>
<evidence type="ECO:0000256" key="7">
    <source>
        <dbReference type="SAM" id="MobiDB-lite"/>
    </source>
</evidence>
<evidence type="ECO:0000259" key="9">
    <source>
        <dbReference type="PROSITE" id="PS50158"/>
    </source>
</evidence>
<evidence type="ECO:0000256" key="4">
    <source>
        <dbReference type="ARBA" id="ARBA00022833"/>
    </source>
</evidence>
<feature type="compositionally biased region" description="Pro residues" evidence="7">
    <location>
        <begin position="612"/>
        <end position="648"/>
    </location>
</feature>
<evidence type="ECO:0000259" key="10">
    <source>
        <dbReference type="PROSITE" id="PS51282"/>
    </source>
</evidence>
<feature type="compositionally biased region" description="Basic and acidic residues" evidence="7">
    <location>
        <begin position="1206"/>
        <end position="1223"/>
    </location>
</feature>
<feature type="compositionally biased region" description="Basic and acidic residues" evidence="7">
    <location>
        <begin position="1354"/>
        <end position="1375"/>
    </location>
</feature>
<dbReference type="FunCoup" id="E2BAC3">
    <property type="interactions" value="552"/>
</dbReference>
<feature type="compositionally biased region" description="Basic and acidic residues" evidence="7">
    <location>
        <begin position="855"/>
        <end position="875"/>
    </location>
</feature>
<dbReference type="GO" id="GO:0006397">
    <property type="term" value="P:mRNA processing"/>
    <property type="evidence" value="ECO:0007669"/>
    <property type="project" value="InterPro"/>
</dbReference>
<dbReference type="SMART" id="SM01180">
    <property type="entry name" value="DWNN"/>
    <property type="match status" value="1"/>
</dbReference>
<dbReference type="Pfam" id="PF08783">
    <property type="entry name" value="DWNN"/>
    <property type="match status" value="1"/>
</dbReference>
<evidence type="ECO:0000259" key="11">
    <source>
        <dbReference type="PROSITE" id="PS51698"/>
    </source>
</evidence>
<accession>E2BAC3</accession>
<evidence type="ECO:0000256" key="1">
    <source>
        <dbReference type="ARBA" id="ARBA00004123"/>
    </source>
</evidence>
<dbReference type="Gene3D" id="4.10.60.10">
    <property type="entry name" value="Zinc finger, CCHC-type"/>
    <property type="match status" value="1"/>
</dbReference>
<feature type="compositionally biased region" description="Polar residues" evidence="7">
    <location>
        <begin position="378"/>
        <end position="393"/>
    </location>
</feature>
<dbReference type="PROSITE" id="PS51282">
    <property type="entry name" value="DWNN"/>
    <property type="match status" value="1"/>
</dbReference>
<dbReference type="SUPFAM" id="SSF57850">
    <property type="entry name" value="RING/U-box"/>
    <property type="match status" value="1"/>
</dbReference>
<evidence type="ECO:0000256" key="5">
    <source>
        <dbReference type="ARBA" id="ARBA00023242"/>
    </source>
</evidence>
<dbReference type="PROSITE" id="PS50158">
    <property type="entry name" value="ZF_CCHC"/>
    <property type="match status" value="1"/>
</dbReference>
<dbReference type="GO" id="GO:0003676">
    <property type="term" value="F:nucleic acid binding"/>
    <property type="evidence" value="ECO:0007669"/>
    <property type="project" value="InterPro"/>
</dbReference>
<dbReference type="OrthoDB" id="106784at2759"/>
<feature type="compositionally biased region" description="Basic and acidic residues" evidence="7">
    <location>
        <begin position="1151"/>
        <end position="1178"/>
    </location>
</feature>
<dbReference type="GO" id="GO:0016567">
    <property type="term" value="P:protein ubiquitination"/>
    <property type="evidence" value="ECO:0007669"/>
    <property type="project" value="InterPro"/>
</dbReference>
<keyword evidence="4" id="KW-0862">Zinc</keyword>
<feature type="compositionally biased region" description="Basic residues" evidence="7">
    <location>
        <begin position="533"/>
        <end position="544"/>
    </location>
</feature>
<protein>
    <submittedName>
        <fullName evidence="12">Retinoblastoma-binding protein 6</fullName>
    </submittedName>
</protein>
<proteinExistence type="predicted"/>
<dbReference type="STRING" id="610380.E2BAC3"/>
<feature type="compositionally biased region" description="Basic and acidic residues" evidence="7">
    <location>
        <begin position="476"/>
        <end position="529"/>
    </location>
</feature>
<dbReference type="OMA" id="IRAMMTQ"/>
<feature type="compositionally biased region" description="Basic residues" evidence="7">
    <location>
        <begin position="785"/>
        <end position="796"/>
    </location>
</feature>
<dbReference type="Gene3D" id="3.30.40.10">
    <property type="entry name" value="Zinc/RING finger domain, C3HC4 (zinc finger)"/>
    <property type="match status" value="1"/>
</dbReference>
<feature type="compositionally biased region" description="Basic and acidic residues" evidence="7">
    <location>
        <begin position="1823"/>
        <end position="1838"/>
    </location>
</feature>
<dbReference type="SUPFAM" id="SSF57756">
    <property type="entry name" value="Retrovirus zinc finger-like domains"/>
    <property type="match status" value="1"/>
</dbReference>
<feature type="compositionally biased region" description="Basic residues" evidence="7">
    <location>
        <begin position="1704"/>
        <end position="1730"/>
    </location>
</feature>
<feature type="compositionally biased region" description="Pro residues" evidence="7">
    <location>
        <begin position="901"/>
        <end position="913"/>
    </location>
</feature>
<feature type="domain" description="RING-type" evidence="8">
    <location>
        <begin position="279"/>
        <end position="320"/>
    </location>
</feature>
<dbReference type="InterPro" id="IPR036875">
    <property type="entry name" value="Znf_CCHC_sf"/>
</dbReference>
<feature type="domain" description="U-box" evidence="11">
    <location>
        <begin position="272"/>
        <end position="349"/>
    </location>
</feature>
<dbReference type="PANTHER" id="PTHR15439">
    <property type="entry name" value="RETINOBLASTOMA-BINDING PROTEIN 6"/>
    <property type="match status" value="1"/>
</dbReference>
<reference evidence="12 13" key="1">
    <citation type="journal article" date="2010" name="Science">
        <title>Genomic comparison of the ants Camponotus floridanus and Harpegnathos saltator.</title>
        <authorList>
            <person name="Bonasio R."/>
            <person name="Zhang G."/>
            <person name="Ye C."/>
            <person name="Mutti N.S."/>
            <person name="Fang X."/>
            <person name="Qin N."/>
            <person name="Donahue G."/>
            <person name="Yang P."/>
            <person name="Li Q."/>
            <person name="Li C."/>
            <person name="Zhang P."/>
            <person name="Huang Z."/>
            <person name="Berger S.L."/>
            <person name="Reinberg D."/>
            <person name="Wang J."/>
            <person name="Liebig J."/>
        </authorList>
    </citation>
    <scope>NUCLEOTIDE SEQUENCE [LARGE SCALE GENOMIC DNA]</scope>
    <source>
        <strain evidence="12 13">R22 G/1</strain>
    </source>
</reference>
<feature type="compositionally biased region" description="Basic and acidic residues" evidence="7">
    <location>
        <begin position="736"/>
        <end position="749"/>
    </location>
</feature>
<dbReference type="InParanoid" id="E2BAC3"/>
<dbReference type="GO" id="GO:0005634">
    <property type="term" value="C:nucleus"/>
    <property type="evidence" value="ECO:0007669"/>
    <property type="project" value="UniProtKB-SubCell"/>
</dbReference>
<feature type="compositionally biased region" description="Basic and acidic residues" evidence="7">
    <location>
        <begin position="1526"/>
        <end position="1561"/>
    </location>
</feature>
<feature type="compositionally biased region" description="Basic and acidic residues" evidence="7">
    <location>
        <begin position="1591"/>
        <end position="1661"/>
    </location>
</feature>
<evidence type="ECO:0000256" key="6">
    <source>
        <dbReference type="PROSITE-ProRule" id="PRU00047"/>
    </source>
</evidence>
<feature type="compositionally biased region" description="Basic residues" evidence="7">
    <location>
        <begin position="750"/>
        <end position="776"/>
    </location>
</feature>
<feature type="compositionally biased region" description="Basic and acidic residues" evidence="7">
    <location>
        <begin position="970"/>
        <end position="1137"/>
    </location>
</feature>
<dbReference type="Pfam" id="PF00098">
    <property type="entry name" value="zf-CCHC"/>
    <property type="match status" value="1"/>
</dbReference>
<dbReference type="SMART" id="SM00343">
    <property type="entry name" value="ZnF_C2HC"/>
    <property type="match status" value="1"/>
</dbReference>
<feature type="compositionally biased region" description="Polar residues" evidence="7">
    <location>
        <begin position="1665"/>
        <end position="1679"/>
    </location>
</feature>
<feature type="compositionally biased region" description="Basic residues" evidence="7">
    <location>
        <begin position="1870"/>
        <end position="1885"/>
    </location>
</feature>
<feature type="domain" description="CCHC-type" evidence="9">
    <location>
        <begin position="185"/>
        <end position="200"/>
    </location>
</feature>
<feature type="compositionally biased region" description="Low complexity" evidence="7">
    <location>
        <begin position="816"/>
        <end position="826"/>
    </location>
</feature>
<gene>
    <name evidence="12" type="ORF">EAI_11402</name>
</gene>
<evidence type="ECO:0000256" key="3">
    <source>
        <dbReference type="ARBA" id="ARBA00022771"/>
    </source>
</evidence>
<evidence type="ECO:0000256" key="2">
    <source>
        <dbReference type="ARBA" id="ARBA00022723"/>
    </source>
</evidence>
<dbReference type="InterPro" id="IPR013083">
    <property type="entry name" value="Znf_RING/FYVE/PHD"/>
</dbReference>
<keyword evidence="3 6" id="KW-0863">Zinc-finger</keyword>
<evidence type="ECO:0000313" key="13">
    <source>
        <dbReference type="Proteomes" id="UP000008237"/>
    </source>
</evidence>
<feature type="compositionally biased region" description="Basic and acidic residues" evidence="7">
    <location>
        <begin position="1685"/>
        <end position="1703"/>
    </location>
</feature>